<keyword evidence="2" id="KW-1185">Reference proteome</keyword>
<dbReference type="AlphaFoldDB" id="A0A9Q0FQR6"/>
<protein>
    <submittedName>
        <fullName evidence="1">Uncharacterized protein</fullName>
    </submittedName>
</protein>
<evidence type="ECO:0000313" key="2">
    <source>
        <dbReference type="Proteomes" id="UP001141552"/>
    </source>
</evidence>
<sequence>MMNSSISYELRTTFSLRFGLPHLCLFISKGQECLDSSGTGAATTLGGAGETRIFREIFLELVQHLAEVDEKCQK</sequence>
<reference evidence="1" key="2">
    <citation type="journal article" date="2023" name="Plants (Basel)">
        <title>Annotation of the Turnera subulata (Passifloraceae) Draft Genome Reveals the S-Locus Evolved after the Divergence of Turneroideae from Passifloroideae in a Stepwise Manner.</title>
        <authorList>
            <person name="Henning P.M."/>
            <person name="Roalson E.H."/>
            <person name="Mir W."/>
            <person name="McCubbin A.G."/>
            <person name="Shore J.S."/>
        </authorList>
    </citation>
    <scope>NUCLEOTIDE SEQUENCE</scope>
    <source>
        <strain evidence="1">F60SS</strain>
    </source>
</reference>
<organism evidence="1 2">
    <name type="scientific">Turnera subulata</name>
    <dbReference type="NCBI Taxonomy" id="218843"/>
    <lineage>
        <taxon>Eukaryota</taxon>
        <taxon>Viridiplantae</taxon>
        <taxon>Streptophyta</taxon>
        <taxon>Embryophyta</taxon>
        <taxon>Tracheophyta</taxon>
        <taxon>Spermatophyta</taxon>
        <taxon>Magnoliopsida</taxon>
        <taxon>eudicotyledons</taxon>
        <taxon>Gunneridae</taxon>
        <taxon>Pentapetalae</taxon>
        <taxon>rosids</taxon>
        <taxon>fabids</taxon>
        <taxon>Malpighiales</taxon>
        <taxon>Passifloraceae</taxon>
        <taxon>Turnera</taxon>
    </lineage>
</organism>
<evidence type="ECO:0000313" key="1">
    <source>
        <dbReference type="EMBL" id="KAJ4835838.1"/>
    </source>
</evidence>
<accession>A0A9Q0FQR6</accession>
<dbReference type="Proteomes" id="UP001141552">
    <property type="component" value="Unassembled WGS sequence"/>
</dbReference>
<proteinExistence type="predicted"/>
<comment type="caution">
    <text evidence="1">The sequence shown here is derived from an EMBL/GenBank/DDBJ whole genome shotgun (WGS) entry which is preliminary data.</text>
</comment>
<dbReference type="EMBL" id="JAKUCV010004285">
    <property type="protein sequence ID" value="KAJ4835838.1"/>
    <property type="molecule type" value="Genomic_DNA"/>
</dbReference>
<gene>
    <name evidence="1" type="ORF">Tsubulata_035330</name>
</gene>
<name>A0A9Q0FQR6_9ROSI</name>
<feature type="non-terminal residue" evidence="1">
    <location>
        <position position="1"/>
    </location>
</feature>
<reference evidence="1" key="1">
    <citation type="submission" date="2022-02" db="EMBL/GenBank/DDBJ databases">
        <authorList>
            <person name="Henning P.M."/>
            <person name="McCubbin A.G."/>
            <person name="Shore J.S."/>
        </authorList>
    </citation>
    <scope>NUCLEOTIDE SEQUENCE</scope>
    <source>
        <strain evidence="1">F60SS</strain>
        <tissue evidence="1">Leaves</tissue>
    </source>
</reference>